<dbReference type="Proteomes" id="UP000606193">
    <property type="component" value="Unassembled WGS sequence"/>
</dbReference>
<keyword evidence="2" id="KW-1185">Reference proteome</keyword>
<dbReference type="InterPro" id="IPR014347">
    <property type="entry name" value="Tautomerase/MIF_sf"/>
</dbReference>
<evidence type="ECO:0008006" key="3">
    <source>
        <dbReference type="Google" id="ProtNLM"/>
    </source>
</evidence>
<dbReference type="Pfam" id="PF01187">
    <property type="entry name" value="MIF"/>
    <property type="match status" value="1"/>
</dbReference>
<dbReference type="EMBL" id="JACRSX010000004">
    <property type="protein sequence ID" value="MBC8561973.1"/>
    <property type="molecule type" value="Genomic_DNA"/>
</dbReference>
<dbReference type="Gene3D" id="3.30.429.10">
    <property type="entry name" value="Macrophage Migration Inhibitory Factor"/>
    <property type="match status" value="1"/>
</dbReference>
<evidence type="ECO:0000313" key="2">
    <source>
        <dbReference type="Proteomes" id="UP000606193"/>
    </source>
</evidence>
<dbReference type="SUPFAM" id="SSF55331">
    <property type="entry name" value="Tautomerase/MIF"/>
    <property type="match status" value="1"/>
</dbReference>
<sequence length="113" mass="12385">MPFIDSKVTVKMSEDKKEQIKAKLGQAIGLLGKTENFLMVGFEDEYDLYMGGNKLDKGAFVSVKVFGSLQSGACDSMTAKICDILQEELGIPGNAVYVTYQGINDWGWNGSNF</sequence>
<comment type="caution">
    <text evidence="1">The sequence shown here is derived from an EMBL/GenBank/DDBJ whole genome shotgun (WGS) entry which is preliminary data.</text>
</comment>
<evidence type="ECO:0000313" key="1">
    <source>
        <dbReference type="EMBL" id="MBC8561973.1"/>
    </source>
</evidence>
<accession>A0ABR7N033</accession>
<organism evidence="1 2">
    <name type="scientific">Jutongia huaianensis</name>
    <dbReference type="NCBI Taxonomy" id="2763668"/>
    <lineage>
        <taxon>Bacteria</taxon>
        <taxon>Bacillati</taxon>
        <taxon>Bacillota</taxon>
        <taxon>Clostridia</taxon>
        <taxon>Lachnospirales</taxon>
        <taxon>Lachnospiraceae</taxon>
        <taxon>Jutongia</taxon>
    </lineage>
</organism>
<dbReference type="RefSeq" id="WP_118676290.1">
    <property type="nucleotide sequence ID" value="NZ_JACRSX010000004.1"/>
</dbReference>
<protein>
    <recommendedName>
        <fullName evidence="3">Macrophage migration inhibitory factor (MIF)</fullName>
    </recommendedName>
</protein>
<name>A0ABR7N033_9FIRM</name>
<proteinExistence type="predicted"/>
<dbReference type="InterPro" id="IPR001398">
    <property type="entry name" value="Macrophage_inhib_fac"/>
</dbReference>
<reference evidence="1 2" key="1">
    <citation type="submission" date="2020-08" db="EMBL/GenBank/DDBJ databases">
        <title>Genome public.</title>
        <authorList>
            <person name="Liu C."/>
            <person name="Sun Q."/>
        </authorList>
    </citation>
    <scope>NUCLEOTIDE SEQUENCE [LARGE SCALE GENOMIC DNA]</scope>
    <source>
        <strain evidence="1 2">NSJ-37</strain>
    </source>
</reference>
<gene>
    <name evidence="1" type="ORF">H8704_04885</name>
</gene>